<dbReference type="InterPro" id="IPR027359">
    <property type="entry name" value="Volt_channel_dom_sf"/>
</dbReference>
<dbReference type="PANTHER" id="PTHR10037">
    <property type="entry name" value="VOLTAGE-GATED CATION CHANNEL CALCIUM AND SODIUM"/>
    <property type="match status" value="1"/>
</dbReference>
<evidence type="ECO:0000313" key="8">
    <source>
        <dbReference type="Proteomes" id="UP001519924"/>
    </source>
</evidence>
<dbReference type="PRINTS" id="PR01433">
    <property type="entry name" value="POLYCYSTIN2"/>
</dbReference>
<dbReference type="Proteomes" id="UP001519924">
    <property type="component" value="Unassembled WGS sequence"/>
</dbReference>
<protein>
    <submittedName>
        <fullName evidence="7">Ion transporter</fullName>
    </submittedName>
</protein>
<dbReference type="EMBL" id="JAHZUY010000066">
    <property type="protein sequence ID" value="MBW8271051.1"/>
    <property type="molecule type" value="Genomic_DNA"/>
</dbReference>
<dbReference type="InterPro" id="IPR043203">
    <property type="entry name" value="VGCC_Ca_Na"/>
</dbReference>
<evidence type="ECO:0000256" key="1">
    <source>
        <dbReference type="ARBA" id="ARBA00004141"/>
    </source>
</evidence>
<evidence type="ECO:0000313" key="7">
    <source>
        <dbReference type="EMBL" id="MBW8271051.1"/>
    </source>
</evidence>
<feature type="transmembrane region" description="Helical" evidence="5">
    <location>
        <begin position="174"/>
        <end position="190"/>
    </location>
</feature>
<dbReference type="Gene3D" id="1.20.120.350">
    <property type="entry name" value="Voltage-gated potassium channels. Chain C"/>
    <property type="match status" value="1"/>
</dbReference>
<evidence type="ECO:0000256" key="4">
    <source>
        <dbReference type="ARBA" id="ARBA00023136"/>
    </source>
</evidence>
<feature type="transmembrane region" description="Helical" evidence="5">
    <location>
        <begin position="136"/>
        <end position="162"/>
    </location>
</feature>
<name>A0ABS7F600_9PROT</name>
<evidence type="ECO:0000256" key="5">
    <source>
        <dbReference type="SAM" id="Phobius"/>
    </source>
</evidence>
<dbReference type="Gene3D" id="1.10.287.70">
    <property type="match status" value="1"/>
</dbReference>
<keyword evidence="4 5" id="KW-0472">Membrane</keyword>
<evidence type="ECO:0000259" key="6">
    <source>
        <dbReference type="Pfam" id="PF00520"/>
    </source>
</evidence>
<keyword evidence="3 5" id="KW-1133">Transmembrane helix</keyword>
<dbReference type="SUPFAM" id="SSF81324">
    <property type="entry name" value="Voltage-gated potassium channels"/>
    <property type="match status" value="1"/>
</dbReference>
<comment type="subcellular location">
    <subcellularLocation>
        <location evidence="1">Membrane</location>
        <topology evidence="1">Multi-pass membrane protein</topology>
    </subcellularLocation>
</comment>
<dbReference type="InterPro" id="IPR005821">
    <property type="entry name" value="Ion_trans_dom"/>
</dbReference>
<sequence length="312" mass="32902">MQEALTAADATDESLRGRSARFVTAAPFQRAVIGLILLNAVTLGLETSASVMATWGGALTALDTALLWLFTAELALRIYAFRGRFFRDPWGLFDLAVVGIAWVPATGALSVLRALRVLRVLRLVSLVPSLRTVVEAMLAALPGMGSILLLMALLFYVFAVMATKLYGEAMPERFGALGASFFTMFQLMTLDDWANIVKPAMEHQPLAWMFFLPFIVVSTFVVLNLFIGVIVESIQAVREERESADARAAQAAADSVVAAAHADALQLLGEVRALRQEVAALRACLPAGAPAPADAAPGAGGGGGVVGAGDAA</sequence>
<feature type="transmembrane region" description="Helical" evidence="5">
    <location>
        <begin position="92"/>
        <end position="116"/>
    </location>
</feature>
<dbReference type="Pfam" id="PF00520">
    <property type="entry name" value="Ion_trans"/>
    <property type="match status" value="1"/>
</dbReference>
<proteinExistence type="predicted"/>
<dbReference type="PANTHER" id="PTHR10037:SF62">
    <property type="entry name" value="SODIUM CHANNEL PROTEIN 60E"/>
    <property type="match status" value="1"/>
</dbReference>
<dbReference type="InterPro" id="IPR003915">
    <property type="entry name" value="PKD_2"/>
</dbReference>
<organism evidence="7 8">
    <name type="scientific">Caldovatus aquaticus</name>
    <dbReference type="NCBI Taxonomy" id="2865671"/>
    <lineage>
        <taxon>Bacteria</taxon>
        <taxon>Pseudomonadati</taxon>
        <taxon>Pseudomonadota</taxon>
        <taxon>Alphaproteobacteria</taxon>
        <taxon>Acetobacterales</taxon>
        <taxon>Roseomonadaceae</taxon>
        <taxon>Caldovatus</taxon>
    </lineage>
</organism>
<comment type="caution">
    <text evidence="7">The sequence shown here is derived from an EMBL/GenBank/DDBJ whole genome shotgun (WGS) entry which is preliminary data.</text>
</comment>
<keyword evidence="2 5" id="KW-0812">Transmembrane</keyword>
<dbReference type="RefSeq" id="WP_220118830.1">
    <property type="nucleotide sequence ID" value="NZ_JAHZUY010000066.1"/>
</dbReference>
<evidence type="ECO:0000256" key="3">
    <source>
        <dbReference type="ARBA" id="ARBA00022989"/>
    </source>
</evidence>
<feature type="transmembrane region" description="Helical" evidence="5">
    <location>
        <begin position="210"/>
        <end position="231"/>
    </location>
</feature>
<evidence type="ECO:0000256" key="2">
    <source>
        <dbReference type="ARBA" id="ARBA00022692"/>
    </source>
</evidence>
<keyword evidence="8" id="KW-1185">Reference proteome</keyword>
<accession>A0ABS7F600</accession>
<feature type="transmembrane region" description="Helical" evidence="5">
    <location>
        <begin position="57"/>
        <end position="80"/>
    </location>
</feature>
<gene>
    <name evidence="7" type="ORF">K1J50_16325</name>
</gene>
<reference evidence="7 8" key="1">
    <citation type="submission" date="2021-08" db="EMBL/GenBank/DDBJ databases">
        <title>Caldovatus sediminis gen. nov., sp. nov., a moderately thermophilic bacterium isolated from a hot spring.</title>
        <authorList>
            <person name="Hu C.-J."/>
            <person name="Li W.-J."/>
            <person name="Xian W.-D."/>
        </authorList>
    </citation>
    <scope>NUCLEOTIDE SEQUENCE [LARGE SCALE GENOMIC DNA]</scope>
    <source>
        <strain evidence="7 8">SYSU G05006</strain>
    </source>
</reference>
<feature type="transmembrane region" description="Helical" evidence="5">
    <location>
        <begin position="22"/>
        <end position="45"/>
    </location>
</feature>
<feature type="domain" description="Ion transport" evidence="6">
    <location>
        <begin position="27"/>
        <end position="241"/>
    </location>
</feature>